<accession>A0A5B8U963</accession>
<feature type="transmembrane region" description="Helical" evidence="1">
    <location>
        <begin position="184"/>
        <end position="217"/>
    </location>
</feature>
<feature type="transmembrane region" description="Helical" evidence="1">
    <location>
        <begin position="120"/>
        <end position="139"/>
    </location>
</feature>
<proteinExistence type="predicted"/>
<sequence>MPAAVDLYWLPLGAGGHSVRLNGRVYERLVAWREHRPALDLYHSALEVCGDGRRSTIEMGPVRRGDPRERGVVAGGAVGHRLAGLLSLLRSSYAGALHAPAAHEISIAADGLGLVSFYTVVGWVIAGYLGATLFGLTFGTRIGRPQTALRLGARATVGLVAGIGGTLVAKGIGDLPGPWLGPALLGALVVTAVGAVTVALQSLLGVAGTGLAILVAGTGTR</sequence>
<dbReference type="OrthoDB" id="3781248at2"/>
<keyword evidence="1" id="KW-0812">Transmembrane</keyword>
<organism evidence="2 3">
    <name type="scientific">Baekduia soli</name>
    <dbReference type="NCBI Taxonomy" id="496014"/>
    <lineage>
        <taxon>Bacteria</taxon>
        <taxon>Bacillati</taxon>
        <taxon>Actinomycetota</taxon>
        <taxon>Thermoleophilia</taxon>
        <taxon>Solirubrobacterales</taxon>
        <taxon>Baekduiaceae</taxon>
        <taxon>Baekduia</taxon>
    </lineage>
</organism>
<dbReference type="RefSeq" id="WP_146921883.1">
    <property type="nucleotide sequence ID" value="NZ_CP042430.1"/>
</dbReference>
<keyword evidence="1" id="KW-0472">Membrane</keyword>
<evidence type="ECO:0000313" key="3">
    <source>
        <dbReference type="Proteomes" id="UP000321805"/>
    </source>
</evidence>
<keyword evidence="1" id="KW-1133">Transmembrane helix</keyword>
<reference evidence="2 3" key="1">
    <citation type="journal article" date="2018" name="J. Microbiol.">
        <title>Baekduia soli gen. nov., sp. nov., a novel bacterium isolated from the soil of Baekdu Mountain and proposal of a novel family name, Baekduiaceae fam. nov.</title>
        <authorList>
            <person name="An D.S."/>
            <person name="Siddiqi M.Z."/>
            <person name="Kim K.H."/>
            <person name="Yu H.S."/>
            <person name="Im W.T."/>
        </authorList>
    </citation>
    <scope>NUCLEOTIDE SEQUENCE [LARGE SCALE GENOMIC DNA]</scope>
    <source>
        <strain evidence="2 3">BR7-21</strain>
    </source>
</reference>
<feature type="transmembrane region" description="Helical" evidence="1">
    <location>
        <begin position="151"/>
        <end position="172"/>
    </location>
</feature>
<evidence type="ECO:0000313" key="2">
    <source>
        <dbReference type="EMBL" id="QEC49517.1"/>
    </source>
</evidence>
<keyword evidence="3" id="KW-1185">Reference proteome</keyword>
<dbReference type="Proteomes" id="UP000321805">
    <property type="component" value="Chromosome"/>
</dbReference>
<dbReference type="EMBL" id="CP042430">
    <property type="protein sequence ID" value="QEC49517.1"/>
    <property type="molecule type" value="Genomic_DNA"/>
</dbReference>
<evidence type="ECO:0000256" key="1">
    <source>
        <dbReference type="SAM" id="Phobius"/>
    </source>
</evidence>
<protein>
    <submittedName>
        <fullName evidence="2">Uncharacterized protein</fullName>
    </submittedName>
</protein>
<name>A0A5B8U963_9ACTN</name>
<dbReference type="KEGG" id="bsol:FSW04_19385"/>
<dbReference type="AlphaFoldDB" id="A0A5B8U963"/>
<gene>
    <name evidence="2" type="ORF">FSW04_19385</name>
</gene>